<evidence type="ECO:0000313" key="11">
    <source>
        <dbReference type="Proteomes" id="UP000798951"/>
    </source>
</evidence>
<keyword evidence="3" id="KW-0808">Transferase</keyword>
<dbReference type="InterPro" id="IPR059106">
    <property type="entry name" value="WHD_MalT"/>
</dbReference>
<dbReference type="PIRSF" id="PIRSF000574">
    <property type="entry name" value="Ser/Thr_PK_PknK_prd"/>
    <property type="match status" value="1"/>
</dbReference>
<dbReference type="Pfam" id="PF00069">
    <property type="entry name" value="Pkinase"/>
    <property type="match status" value="1"/>
</dbReference>
<dbReference type="SMART" id="SM00220">
    <property type="entry name" value="S_TKc"/>
    <property type="match status" value="1"/>
</dbReference>
<keyword evidence="2" id="KW-0723">Serine/threonine-protein kinase</keyword>
<comment type="caution">
    <text evidence="10">The sequence shown here is derived from an EMBL/GenBank/DDBJ whole genome shotgun (WGS) entry which is preliminary data.</text>
</comment>
<evidence type="ECO:0000256" key="4">
    <source>
        <dbReference type="ARBA" id="ARBA00022741"/>
    </source>
</evidence>
<dbReference type="EMBL" id="VMSD01000004">
    <property type="protein sequence ID" value="KAF0846646.1"/>
    <property type="molecule type" value="Genomic_DNA"/>
</dbReference>
<feature type="binding site" evidence="7">
    <location>
        <position position="53"/>
    </location>
    <ligand>
        <name>ATP</name>
        <dbReference type="ChEBI" id="CHEBI:30616"/>
    </ligand>
</feature>
<evidence type="ECO:0000256" key="2">
    <source>
        <dbReference type="ARBA" id="ARBA00022527"/>
    </source>
</evidence>
<accession>A0ABQ6YMF0</accession>
<dbReference type="GO" id="GO:0016301">
    <property type="term" value="F:kinase activity"/>
    <property type="evidence" value="ECO:0007669"/>
    <property type="project" value="UniProtKB-KW"/>
</dbReference>
<dbReference type="Gene3D" id="1.25.40.10">
    <property type="entry name" value="Tetratricopeptide repeat domain"/>
    <property type="match status" value="1"/>
</dbReference>
<keyword evidence="4 7" id="KW-0547">Nucleotide-binding</keyword>
<evidence type="ECO:0000256" key="7">
    <source>
        <dbReference type="PROSITE-ProRule" id="PRU10141"/>
    </source>
</evidence>
<dbReference type="SUPFAM" id="SSF52540">
    <property type="entry name" value="P-loop containing nucleoside triphosphate hydrolases"/>
    <property type="match status" value="1"/>
</dbReference>
<keyword evidence="6 7" id="KW-0067">ATP-binding</keyword>
<gene>
    <name evidence="10" type="ORF">FNL39_10467</name>
</gene>
<dbReference type="Pfam" id="PF25873">
    <property type="entry name" value="WHD_MalT"/>
    <property type="match status" value="1"/>
</dbReference>
<feature type="domain" description="Protein kinase" evidence="9">
    <location>
        <begin position="24"/>
        <end position="281"/>
    </location>
</feature>
<dbReference type="InterPro" id="IPR041664">
    <property type="entry name" value="AAA_16"/>
</dbReference>
<evidence type="ECO:0000259" key="9">
    <source>
        <dbReference type="PROSITE" id="PS50011"/>
    </source>
</evidence>
<dbReference type="PANTHER" id="PTHR43289:SF6">
    <property type="entry name" value="SERINE_THREONINE-PROTEIN KINASE NEKL-3"/>
    <property type="match status" value="1"/>
</dbReference>
<dbReference type="PROSITE" id="PS00108">
    <property type="entry name" value="PROTEIN_KINASE_ST"/>
    <property type="match status" value="1"/>
</dbReference>
<reference evidence="10 11" key="1">
    <citation type="submission" date="2019-07" db="EMBL/GenBank/DDBJ databases">
        <title>Genomic Encyclopedia of Type Strains, Phase IV (KMG-IV): sequencing the most valuable type-strain genomes for metagenomic binning, comparative biology and taxonomic classification.</title>
        <authorList>
            <person name="Goeker M."/>
        </authorList>
    </citation>
    <scope>NUCLEOTIDE SEQUENCE [LARGE SCALE GENOMIC DNA]</scope>
    <source>
        <strain evidence="10 11">DSM 44831</strain>
    </source>
</reference>
<dbReference type="Pfam" id="PF13191">
    <property type="entry name" value="AAA_16"/>
    <property type="match status" value="1"/>
</dbReference>
<dbReference type="PROSITE" id="PS00107">
    <property type="entry name" value="PROTEIN_KINASE_ATP"/>
    <property type="match status" value="1"/>
</dbReference>
<dbReference type="Proteomes" id="UP000798951">
    <property type="component" value="Unassembled WGS sequence"/>
</dbReference>
<dbReference type="InterPro" id="IPR027417">
    <property type="entry name" value="P-loop_NTPase"/>
</dbReference>
<feature type="region of interest" description="Disordered" evidence="8">
    <location>
        <begin position="292"/>
        <end position="328"/>
    </location>
</feature>
<dbReference type="InterPro" id="IPR000719">
    <property type="entry name" value="Prot_kinase_dom"/>
</dbReference>
<dbReference type="InterPro" id="IPR011990">
    <property type="entry name" value="TPR-like_helical_dom_sf"/>
</dbReference>
<protein>
    <recommendedName>
        <fullName evidence="1">non-specific serine/threonine protein kinase</fullName>
        <ecNumber evidence="1">2.7.11.1</ecNumber>
    </recommendedName>
</protein>
<dbReference type="Gene3D" id="1.10.510.10">
    <property type="entry name" value="Transferase(Phosphotransferase) domain 1"/>
    <property type="match status" value="1"/>
</dbReference>
<dbReference type="InterPro" id="IPR017441">
    <property type="entry name" value="Protein_kinase_ATP_BS"/>
</dbReference>
<evidence type="ECO:0000256" key="6">
    <source>
        <dbReference type="ARBA" id="ARBA00022840"/>
    </source>
</evidence>
<sequence>MADIESTQRSSASGIPAELAAAGFEDAEEIGRGGFGVVYRCAQPDLDRVVAVKVLTAELDPEGLQRFVREQQAMGRLSGHPNIVAVFHAGTTHRGHPYLVMPYHARGSLEQRIHTGGPLDWAATLRLGVKMAGALESAHRAGILHRDVKPANILISDYNEPELTDFGIARVKGGFHTTTGVVSASPAFAAPEVLRGAAATPAADVYSLGATLFCALTGHVAYERRVGEQVVSQFLRISRQPSPDLTGRDVPAAVRSVIEHAMAPDPADRPADAAGFGAELCAAQRATGAPVDVLRVPSPPPRVAGPAPRSKERTTAPPTPATKYRPPTPARATLARKRLLERLRACERTRLTTIHAPSGFGKTTLAAQWHDELVEHGAAVAWLTVDEDDDNVAWFLAHLVEAVRPAVPDLADDLDRLLEADPDDPARAVLTELVDGLHTRDQRVTLVLDDWQRVTGADSVAAVRFLLEHGCHHLPLVVTTTARPNLPVSRLRMHAELTEIDAATLRFDADEVRTFLDDADDVHLDAEEVLALTQATDGWIAALQLAVLSLRSGEDTGRLLGSLATHPDIGAFLAENVLDALDPETLDFLMTTSICERICGGLAAALTGRADAADVLADLAERGLFLLPTAPGSEWYRYHQLFAGYLCRRLAQNRPGQVAGLRRRAAQWFAHHHLLNDAVEHALAAEDPGRAAEFVEEGAGYLLERSRMVTLQGILAKLPASVCRPRPRIQLFGVWVNLVLRRPAAAEACLDSFEASLAGVDEADRADLRAEADVAIGVREMFADRVSALDGLIRQALARPDDFSPRIPGVAANIATFAAIHRFDFDEARRRQLWAVPYHEATGPFLSVYGRCFAGLAAHEQLDIAGAEELFTVALDTARTTMGPAAHATRLAGALLGELRYEAGDLDAAVDLLTKSRELSTEGGGGVDFMLATYGTGARARSLRGDREGARELLTEGLSVAERLELPRLTARLHNEQVRAGFELDPRITDALLAPRTVRHDDGIVAAIDEFDEDSAIRLLSEAGEHERALARAELLLASMHANRRPLARLRAGLLLGSTLRRAGRRDEAEHTLTPLIRQCTRLGLTRLPADAMTI</sequence>
<evidence type="ECO:0000313" key="10">
    <source>
        <dbReference type="EMBL" id="KAF0846646.1"/>
    </source>
</evidence>
<dbReference type="InterPro" id="IPR016236">
    <property type="entry name" value="Ser/Thr_kinase_PknK_prd"/>
</dbReference>
<name>A0ABQ6YMF0_9NOCA</name>
<dbReference type="Gene3D" id="3.30.200.20">
    <property type="entry name" value="Phosphorylase Kinase, domain 1"/>
    <property type="match status" value="1"/>
</dbReference>
<proteinExistence type="predicted"/>
<dbReference type="PROSITE" id="PS50011">
    <property type="entry name" value="PROTEIN_KINASE_DOM"/>
    <property type="match status" value="1"/>
</dbReference>
<evidence type="ECO:0000256" key="8">
    <source>
        <dbReference type="SAM" id="MobiDB-lite"/>
    </source>
</evidence>
<keyword evidence="5 10" id="KW-0418">Kinase</keyword>
<dbReference type="Gene3D" id="3.40.50.300">
    <property type="entry name" value="P-loop containing nucleotide triphosphate hydrolases"/>
    <property type="match status" value="1"/>
</dbReference>
<organism evidence="10 11">
    <name type="scientific">Nocardia caishijiensis</name>
    <dbReference type="NCBI Taxonomy" id="184756"/>
    <lineage>
        <taxon>Bacteria</taxon>
        <taxon>Bacillati</taxon>
        <taxon>Actinomycetota</taxon>
        <taxon>Actinomycetes</taxon>
        <taxon>Mycobacteriales</taxon>
        <taxon>Nocardiaceae</taxon>
        <taxon>Nocardia</taxon>
    </lineage>
</organism>
<dbReference type="EC" id="2.7.11.1" evidence="1"/>
<evidence type="ECO:0000256" key="1">
    <source>
        <dbReference type="ARBA" id="ARBA00012513"/>
    </source>
</evidence>
<dbReference type="SUPFAM" id="SSF56112">
    <property type="entry name" value="Protein kinase-like (PK-like)"/>
    <property type="match status" value="1"/>
</dbReference>
<dbReference type="PANTHER" id="PTHR43289">
    <property type="entry name" value="MITOGEN-ACTIVATED PROTEIN KINASE KINASE KINASE 20-RELATED"/>
    <property type="match status" value="1"/>
</dbReference>
<dbReference type="CDD" id="cd14014">
    <property type="entry name" value="STKc_PknB_like"/>
    <property type="match status" value="1"/>
</dbReference>
<evidence type="ECO:0000256" key="3">
    <source>
        <dbReference type="ARBA" id="ARBA00022679"/>
    </source>
</evidence>
<dbReference type="RefSeq" id="WP_067982924.1">
    <property type="nucleotide sequence ID" value="NZ_VMSD01000004.1"/>
</dbReference>
<evidence type="ECO:0000256" key="5">
    <source>
        <dbReference type="ARBA" id="ARBA00022777"/>
    </source>
</evidence>
<dbReference type="InterPro" id="IPR011009">
    <property type="entry name" value="Kinase-like_dom_sf"/>
</dbReference>
<dbReference type="InterPro" id="IPR008271">
    <property type="entry name" value="Ser/Thr_kinase_AS"/>
</dbReference>
<keyword evidence="11" id="KW-1185">Reference proteome</keyword>